<evidence type="ECO:0000256" key="7">
    <source>
        <dbReference type="SAM" id="Phobius"/>
    </source>
</evidence>
<dbReference type="GO" id="GO:0005886">
    <property type="term" value="C:plasma membrane"/>
    <property type="evidence" value="ECO:0007669"/>
    <property type="project" value="UniProtKB-SubCell"/>
</dbReference>
<dbReference type="InterPro" id="IPR032808">
    <property type="entry name" value="DoxX"/>
</dbReference>
<accession>A0A1H6U5C6</accession>
<keyword evidence="6 7" id="KW-0472">Membrane</keyword>
<evidence type="ECO:0000256" key="4">
    <source>
        <dbReference type="ARBA" id="ARBA00022692"/>
    </source>
</evidence>
<evidence type="ECO:0000256" key="1">
    <source>
        <dbReference type="ARBA" id="ARBA00004651"/>
    </source>
</evidence>
<protein>
    <submittedName>
        <fullName evidence="8">Putative oxidoreductase</fullName>
    </submittedName>
</protein>
<evidence type="ECO:0000256" key="3">
    <source>
        <dbReference type="ARBA" id="ARBA00022475"/>
    </source>
</evidence>
<dbReference type="EMBL" id="FNXY01000003">
    <property type="protein sequence ID" value="SEI83565.1"/>
    <property type="molecule type" value="Genomic_DNA"/>
</dbReference>
<feature type="transmembrane region" description="Helical" evidence="7">
    <location>
        <begin position="52"/>
        <end position="76"/>
    </location>
</feature>
<dbReference type="STRING" id="408657.SAMN04487995_2422"/>
<dbReference type="Pfam" id="PF07681">
    <property type="entry name" value="DoxX"/>
    <property type="match status" value="1"/>
</dbReference>
<dbReference type="InterPro" id="IPR051907">
    <property type="entry name" value="DoxX-like_oxidoreductase"/>
</dbReference>
<reference evidence="8 9" key="1">
    <citation type="submission" date="2016-10" db="EMBL/GenBank/DDBJ databases">
        <authorList>
            <person name="de Groot N.N."/>
        </authorList>
    </citation>
    <scope>NUCLEOTIDE SEQUENCE [LARGE SCALE GENOMIC DNA]</scope>
    <source>
        <strain evidence="8 9">DSM 19938</strain>
    </source>
</reference>
<organism evidence="8 9">
    <name type="scientific">Dyadobacter koreensis</name>
    <dbReference type="NCBI Taxonomy" id="408657"/>
    <lineage>
        <taxon>Bacteria</taxon>
        <taxon>Pseudomonadati</taxon>
        <taxon>Bacteroidota</taxon>
        <taxon>Cytophagia</taxon>
        <taxon>Cytophagales</taxon>
        <taxon>Spirosomataceae</taxon>
        <taxon>Dyadobacter</taxon>
    </lineage>
</organism>
<dbReference type="PANTHER" id="PTHR33452">
    <property type="entry name" value="OXIDOREDUCTASE CATD-RELATED"/>
    <property type="match status" value="1"/>
</dbReference>
<dbReference type="PANTHER" id="PTHR33452:SF1">
    <property type="entry name" value="INNER MEMBRANE PROTEIN YPHA-RELATED"/>
    <property type="match status" value="1"/>
</dbReference>
<dbReference type="AlphaFoldDB" id="A0A1H6U5C6"/>
<evidence type="ECO:0000256" key="5">
    <source>
        <dbReference type="ARBA" id="ARBA00022989"/>
    </source>
</evidence>
<keyword evidence="9" id="KW-1185">Reference proteome</keyword>
<feature type="transmembrane region" description="Helical" evidence="7">
    <location>
        <begin position="21"/>
        <end position="40"/>
    </location>
</feature>
<dbReference type="OrthoDB" id="9813193at2"/>
<evidence type="ECO:0000313" key="9">
    <source>
        <dbReference type="Proteomes" id="UP000199532"/>
    </source>
</evidence>
<evidence type="ECO:0000256" key="2">
    <source>
        <dbReference type="ARBA" id="ARBA00006679"/>
    </source>
</evidence>
<name>A0A1H6U5C6_9BACT</name>
<dbReference type="RefSeq" id="WP_090335389.1">
    <property type="nucleotide sequence ID" value="NZ_FNXY01000003.1"/>
</dbReference>
<evidence type="ECO:0000313" key="8">
    <source>
        <dbReference type="EMBL" id="SEI83565.1"/>
    </source>
</evidence>
<gene>
    <name evidence="8" type="ORF">SAMN04487995_2422</name>
</gene>
<feature type="transmembrane region" description="Helical" evidence="7">
    <location>
        <begin position="83"/>
        <end position="100"/>
    </location>
</feature>
<sequence>MRFLSLFDVSYKKSSFDISMLVLRLGFGILMIPHGYAKYISFGEKQDSFMDFMGLGPATSLILAIFAEMICSALLILGLFTRAATVPLIVTAIVITFMAHDGDVFGKGYGGFSYLLVYIVLLLVGPGKFSLDAVISSRQKF</sequence>
<keyword evidence="4 7" id="KW-0812">Transmembrane</keyword>
<evidence type="ECO:0000256" key="6">
    <source>
        <dbReference type="ARBA" id="ARBA00023136"/>
    </source>
</evidence>
<comment type="similarity">
    <text evidence="2">Belongs to the DoxX family.</text>
</comment>
<keyword evidence="3" id="KW-1003">Cell membrane</keyword>
<comment type="subcellular location">
    <subcellularLocation>
        <location evidence="1">Cell membrane</location>
        <topology evidence="1">Multi-pass membrane protein</topology>
    </subcellularLocation>
</comment>
<keyword evidence="5 7" id="KW-1133">Transmembrane helix</keyword>
<dbReference type="Proteomes" id="UP000199532">
    <property type="component" value="Unassembled WGS sequence"/>
</dbReference>
<proteinExistence type="inferred from homology"/>
<feature type="transmembrane region" description="Helical" evidence="7">
    <location>
        <begin position="112"/>
        <end position="131"/>
    </location>
</feature>